<evidence type="ECO:0000313" key="2">
    <source>
        <dbReference type="Proteomes" id="UP000537130"/>
    </source>
</evidence>
<dbReference type="InterPro" id="IPR007420">
    <property type="entry name" value="DUF465"/>
</dbReference>
<sequence length="69" mass="8411">MIEELDHKEIRARLAELRVMHRELDLKIESLSEHPIHNQLEMRRLKKEKLYIKDCIERLRARIIPDLNA</sequence>
<evidence type="ECO:0000313" key="1">
    <source>
        <dbReference type="EMBL" id="MBB3047550.1"/>
    </source>
</evidence>
<dbReference type="AlphaFoldDB" id="A0A7W4W572"/>
<name>A0A7W4W572_9GAMM</name>
<dbReference type="InterPro" id="IPR038444">
    <property type="entry name" value="DUF465_sf"/>
</dbReference>
<dbReference type="EMBL" id="JACHWY010000002">
    <property type="protein sequence ID" value="MBB3047550.1"/>
    <property type="molecule type" value="Genomic_DNA"/>
</dbReference>
<evidence type="ECO:0008006" key="3">
    <source>
        <dbReference type="Google" id="ProtNLM"/>
    </source>
</evidence>
<dbReference type="RefSeq" id="WP_183410324.1">
    <property type="nucleotide sequence ID" value="NZ_JACHWY010000002.1"/>
</dbReference>
<gene>
    <name evidence="1" type="ORF">FHR99_001816</name>
</gene>
<dbReference type="Gene3D" id="6.10.280.50">
    <property type="match status" value="1"/>
</dbReference>
<keyword evidence="2" id="KW-1185">Reference proteome</keyword>
<proteinExistence type="predicted"/>
<protein>
    <recommendedName>
        <fullName evidence="3">DUF465 domain-containing protein</fullName>
    </recommendedName>
</protein>
<comment type="caution">
    <text evidence="1">The sequence shown here is derived from an EMBL/GenBank/DDBJ whole genome shotgun (WGS) entry which is preliminary data.</text>
</comment>
<organism evidence="1 2">
    <name type="scientific">Litorivivens lipolytica</name>
    <dbReference type="NCBI Taxonomy" id="1524264"/>
    <lineage>
        <taxon>Bacteria</taxon>
        <taxon>Pseudomonadati</taxon>
        <taxon>Pseudomonadota</taxon>
        <taxon>Gammaproteobacteria</taxon>
        <taxon>Litorivivens</taxon>
    </lineage>
</organism>
<dbReference type="Proteomes" id="UP000537130">
    <property type="component" value="Unassembled WGS sequence"/>
</dbReference>
<dbReference type="Pfam" id="PF04325">
    <property type="entry name" value="DUF465"/>
    <property type="match status" value="1"/>
</dbReference>
<reference evidence="1 2" key="1">
    <citation type="submission" date="2020-08" db="EMBL/GenBank/DDBJ databases">
        <title>Genomic Encyclopedia of Type Strains, Phase III (KMG-III): the genomes of soil and plant-associated and newly described type strains.</title>
        <authorList>
            <person name="Whitman W."/>
        </authorList>
    </citation>
    <scope>NUCLEOTIDE SEQUENCE [LARGE SCALE GENOMIC DNA]</scope>
    <source>
        <strain evidence="1 2">CECT 8654</strain>
    </source>
</reference>
<accession>A0A7W4W572</accession>